<evidence type="ECO:0000256" key="1">
    <source>
        <dbReference type="SAM" id="Phobius"/>
    </source>
</evidence>
<dbReference type="KEGG" id="trb:HB776_09205"/>
<dbReference type="AlphaFoldDB" id="A0A7G6TXB4"/>
<proteinExistence type="predicted"/>
<dbReference type="EMBL" id="CP050292">
    <property type="protein sequence ID" value="QND71396.1"/>
    <property type="molecule type" value="Genomic_DNA"/>
</dbReference>
<sequence>MAMMFVCLLLKPMAPTPSKGRLLNFGPVFRNRSAMGFILGYGAHCFELYGIRTWLVAFWTFVAAKGGGGTLLTPIAISFAFSILAMPSSVLGNEVALRVGRRRALTTIMFASAAVALLIGICADGSPWLLLPLILLYAITVPADSGALTAGMAMSANPENRGATMAVHSTVGFAFSALGAWCVGATLDAFGGAYAASAWLPAFGVLAAGIVLGPLALMWSQPKTSNQTAI</sequence>
<protein>
    <submittedName>
        <fullName evidence="2">MFS transporter</fullName>
    </submittedName>
</protein>
<dbReference type="Proteomes" id="UP000515291">
    <property type="component" value="Chromosome"/>
</dbReference>
<evidence type="ECO:0000313" key="2">
    <source>
        <dbReference type="EMBL" id="QND71396.1"/>
    </source>
</evidence>
<dbReference type="InterPro" id="IPR036259">
    <property type="entry name" value="MFS_trans_sf"/>
</dbReference>
<dbReference type="RefSeq" id="WP_184517063.1">
    <property type="nucleotide sequence ID" value="NZ_CP050292.1"/>
</dbReference>
<gene>
    <name evidence="2" type="ORF">HB776_09205</name>
</gene>
<organism evidence="2 3">
    <name type="scientific">Tardiphaga robiniae</name>
    <dbReference type="NCBI Taxonomy" id="943830"/>
    <lineage>
        <taxon>Bacteria</taxon>
        <taxon>Pseudomonadati</taxon>
        <taxon>Pseudomonadota</taxon>
        <taxon>Alphaproteobacteria</taxon>
        <taxon>Hyphomicrobiales</taxon>
        <taxon>Nitrobacteraceae</taxon>
        <taxon>Tardiphaga</taxon>
    </lineage>
</organism>
<feature type="transmembrane region" description="Helical" evidence="1">
    <location>
        <begin position="129"/>
        <end position="153"/>
    </location>
</feature>
<feature type="transmembrane region" description="Helical" evidence="1">
    <location>
        <begin position="104"/>
        <end position="123"/>
    </location>
</feature>
<name>A0A7G6TXB4_9BRAD</name>
<keyword evidence="1" id="KW-1133">Transmembrane helix</keyword>
<dbReference type="Gene3D" id="1.20.1250.20">
    <property type="entry name" value="MFS general substrate transporter like domains"/>
    <property type="match status" value="1"/>
</dbReference>
<dbReference type="SUPFAM" id="SSF103473">
    <property type="entry name" value="MFS general substrate transporter"/>
    <property type="match status" value="1"/>
</dbReference>
<feature type="transmembrane region" description="Helical" evidence="1">
    <location>
        <begin position="71"/>
        <end position="92"/>
    </location>
</feature>
<keyword evidence="1" id="KW-0812">Transmembrane</keyword>
<reference evidence="3" key="1">
    <citation type="journal article" date="2020" name="Mol. Plant Microbe">
        <title>Rhizobial microsymbionts of the narrowly endemic Oxytropis species growing in Kamchatka are characterized by significant genetic diversity and possess a set of genes that are associated with T3SS and T6SS secretion systems and can affect the development of symbiosis.</title>
        <authorList>
            <person name="Safronova V."/>
            <person name="Guro P."/>
            <person name="Sazanova A."/>
            <person name="Kuznetsova I."/>
            <person name="Belimov A."/>
            <person name="Yakubov V."/>
            <person name="Chirak E."/>
            <person name="Afonin A."/>
            <person name="Gogolev Y."/>
            <person name="Andronov E."/>
            <person name="Tikhonovich I."/>
        </authorList>
    </citation>
    <scope>NUCLEOTIDE SEQUENCE [LARGE SCALE GENOMIC DNA]</scope>
    <source>
        <strain evidence="3">581</strain>
    </source>
</reference>
<feature type="transmembrane region" description="Helical" evidence="1">
    <location>
        <begin position="199"/>
        <end position="219"/>
    </location>
</feature>
<keyword evidence="1" id="KW-0472">Membrane</keyword>
<evidence type="ECO:0000313" key="3">
    <source>
        <dbReference type="Proteomes" id="UP000515291"/>
    </source>
</evidence>
<accession>A0A7G6TXB4</accession>
<feature type="transmembrane region" description="Helical" evidence="1">
    <location>
        <begin position="165"/>
        <end position="187"/>
    </location>
</feature>